<keyword evidence="2" id="KW-0812">Transmembrane</keyword>
<dbReference type="OrthoDB" id="3694627at2"/>
<evidence type="ECO:0000313" key="3">
    <source>
        <dbReference type="EMBL" id="CCH29284.1"/>
    </source>
</evidence>
<reference evidence="3 4" key="1">
    <citation type="journal article" date="2012" name="BMC Genomics">
        <title>Complete genome sequence of Saccharothrix espanaensis DSM 44229T and comparison to the other completely sequenced Pseudonocardiaceae.</title>
        <authorList>
            <person name="Strobel T."/>
            <person name="Al-Dilaimi A."/>
            <person name="Blom J."/>
            <person name="Gessner A."/>
            <person name="Kalinowski J."/>
            <person name="Luzhetska M."/>
            <person name="Puhler A."/>
            <person name="Szczepanowski R."/>
            <person name="Bechthold A."/>
            <person name="Ruckert C."/>
        </authorList>
    </citation>
    <scope>NUCLEOTIDE SEQUENCE [LARGE SCALE GENOMIC DNA]</scope>
    <source>
        <strain evidence="4">ATCC 51144 / DSM 44229 / JCM 9112 / NBRC 15066 / NRRL 15764</strain>
    </source>
</reference>
<dbReference type="Proteomes" id="UP000006281">
    <property type="component" value="Chromosome"/>
</dbReference>
<name>K0JWX3_SACES</name>
<evidence type="ECO:0000256" key="1">
    <source>
        <dbReference type="SAM" id="MobiDB-lite"/>
    </source>
</evidence>
<evidence type="ECO:0000313" key="4">
    <source>
        <dbReference type="Proteomes" id="UP000006281"/>
    </source>
</evidence>
<organism evidence="3 4">
    <name type="scientific">Saccharothrix espanaensis (strain ATCC 51144 / DSM 44229 / JCM 9112 / NBRC 15066 / NRRL 15764)</name>
    <dbReference type="NCBI Taxonomy" id="1179773"/>
    <lineage>
        <taxon>Bacteria</taxon>
        <taxon>Bacillati</taxon>
        <taxon>Actinomycetota</taxon>
        <taxon>Actinomycetes</taxon>
        <taxon>Pseudonocardiales</taxon>
        <taxon>Pseudonocardiaceae</taxon>
        <taxon>Saccharothrix</taxon>
    </lineage>
</organism>
<sequence>MLDRIRREAGLSCGQIAVKTGIPRSQAYALVDVKRAALPSKPDQVVAFLQACNLSPMHTDIVMDRLRELRQPQVSTEPTASGLTDDYFPNDTSVTPQASTLDDPAAPTGLKDQDIVMSMGRLTPMRKPNNTALVHLVHYVLASDERTRRANKLLISLGFTLFSTLAALGGVLVLVPDAIRAWVVGGVGGSIALSVLIMIRTILRSNR</sequence>
<keyword evidence="2" id="KW-1133">Transmembrane helix</keyword>
<proteinExistence type="predicted"/>
<keyword evidence="2" id="KW-0472">Membrane</keyword>
<dbReference type="AlphaFoldDB" id="K0JWX3"/>
<dbReference type="KEGG" id="sesp:BN6_19650"/>
<dbReference type="HOGENOM" id="CLU_1325550_0_0_11"/>
<dbReference type="PATRIC" id="fig|1179773.3.peg.1973"/>
<keyword evidence="4" id="KW-1185">Reference proteome</keyword>
<gene>
    <name evidence="3" type="ordered locus">BN6_19650</name>
</gene>
<accession>K0JWX3</accession>
<evidence type="ECO:0000256" key="2">
    <source>
        <dbReference type="SAM" id="Phobius"/>
    </source>
</evidence>
<feature type="region of interest" description="Disordered" evidence="1">
    <location>
        <begin position="72"/>
        <end position="106"/>
    </location>
</feature>
<feature type="compositionally biased region" description="Polar residues" evidence="1">
    <location>
        <begin position="90"/>
        <end position="100"/>
    </location>
</feature>
<protein>
    <submittedName>
        <fullName evidence="3">Uncharacterized protein</fullName>
    </submittedName>
</protein>
<feature type="transmembrane region" description="Helical" evidence="2">
    <location>
        <begin position="153"/>
        <end position="175"/>
    </location>
</feature>
<dbReference type="EMBL" id="HE804045">
    <property type="protein sequence ID" value="CCH29284.1"/>
    <property type="molecule type" value="Genomic_DNA"/>
</dbReference>
<feature type="compositionally biased region" description="Polar residues" evidence="1">
    <location>
        <begin position="72"/>
        <end position="82"/>
    </location>
</feature>
<feature type="transmembrane region" description="Helical" evidence="2">
    <location>
        <begin position="181"/>
        <end position="203"/>
    </location>
</feature>